<feature type="transmembrane region" description="Helical" evidence="1">
    <location>
        <begin position="162"/>
        <end position="180"/>
    </location>
</feature>
<dbReference type="EMBL" id="CP068047">
    <property type="protein sequence ID" value="QQR36246.1"/>
    <property type="molecule type" value="Genomic_DNA"/>
</dbReference>
<proteinExistence type="predicted"/>
<feature type="transmembrane region" description="Helical" evidence="1">
    <location>
        <begin position="101"/>
        <end position="120"/>
    </location>
</feature>
<keyword evidence="1" id="KW-0812">Transmembrane</keyword>
<protein>
    <submittedName>
        <fullName evidence="2">HXXEE domain-containing protein</fullName>
    </submittedName>
</protein>
<feature type="transmembrane region" description="Helical" evidence="1">
    <location>
        <begin position="33"/>
        <end position="51"/>
    </location>
</feature>
<keyword evidence="1" id="KW-0472">Membrane</keyword>
<gene>
    <name evidence="2" type="ORF">JI749_00985</name>
</gene>
<dbReference type="Pfam" id="PF13787">
    <property type="entry name" value="HXXEE"/>
    <property type="match status" value="1"/>
</dbReference>
<evidence type="ECO:0000256" key="1">
    <source>
        <dbReference type="SAM" id="Phobius"/>
    </source>
</evidence>
<sequence length="193" mass="20706">MLRRLIDNWVYGGFLAGLLLLALTPVLARDWSLAVSLVFLVLPIYMLHQYEEHDADRFHRAINQLLGKGRDVLPSPAIFVINIPVVWGVNAASFVAATNDIGWGLIGLYTLIANAGVHIAQAVATRRYNPGLVTAVVLFLPLGIFGAMQVIGAGPVTPTQHLVAAGIAIGAHLAIQAYVFSNIRRLAGNAVPQ</sequence>
<dbReference type="RefSeq" id="WP_201657490.1">
    <property type="nucleotide sequence ID" value="NZ_CP068047.1"/>
</dbReference>
<accession>A0ABX7BWT0</accession>
<reference evidence="2 3" key="1">
    <citation type="submission" date="2021-01" db="EMBL/GenBank/DDBJ databases">
        <title>Genome seq and assembly of Devosia sp. G19.</title>
        <authorList>
            <person name="Chhetri G."/>
        </authorList>
    </citation>
    <scope>NUCLEOTIDE SEQUENCE [LARGE SCALE GENOMIC DNA]</scope>
    <source>
        <strain evidence="2 3">G19</strain>
    </source>
</reference>
<feature type="transmembrane region" description="Helical" evidence="1">
    <location>
        <begin position="9"/>
        <end position="27"/>
    </location>
</feature>
<dbReference type="InterPro" id="IPR025671">
    <property type="entry name" value="HXXEE"/>
</dbReference>
<feature type="transmembrane region" description="Helical" evidence="1">
    <location>
        <begin position="72"/>
        <end position="95"/>
    </location>
</feature>
<evidence type="ECO:0000313" key="3">
    <source>
        <dbReference type="Proteomes" id="UP000595460"/>
    </source>
</evidence>
<evidence type="ECO:0000313" key="2">
    <source>
        <dbReference type="EMBL" id="QQR36246.1"/>
    </source>
</evidence>
<feature type="transmembrane region" description="Helical" evidence="1">
    <location>
        <begin position="132"/>
        <end position="156"/>
    </location>
</feature>
<dbReference type="Proteomes" id="UP000595460">
    <property type="component" value="Chromosome"/>
</dbReference>
<keyword evidence="3" id="KW-1185">Reference proteome</keyword>
<organism evidence="2 3">
    <name type="scientific">Devosia oryziradicis</name>
    <dbReference type="NCBI Taxonomy" id="2801335"/>
    <lineage>
        <taxon>Bacteria</taxon>
        <taxon>Pseudomonadati</taxon>
        <taxon>Pseudomonadota</taxon>
        <taxon>Alphaproteobacteria</taxon>
        <taxon>Hyphomicrobiales</taxon>
        <taxon>Devosiaceae</taxon>
        <taxon>Devosia</taxon>
    </lineage>
</organism>
<keyword evidence="1" id="KW-1133">Transmembrane helix</keyword>
<name>A0ABX7BWT0_9HYPH</name>